<evidence type="ECO:0000313" key="9">
    <source>
        <dbReference type="EMBL" id="KAF2843651.1"/>
    </source>
</evidence>
<proteinExistence type="predicted"/>
<feature type="compositionally biased region" description="Polar residues" evidence="6">
    <location>
        <begin position="193"/>
        <end position="221"/>
    </location>
</feature>
<feature type="region of interest" description="Disordered" evidence="6">
    <location>
        <begin position="190"/>
        <end position="221"/>
    </location>
</feature>
<dbReference type="EMBL" id="MU006089">
    <property type="protein sequence ID" value="KAF2843651.1"/>
    <property type="molecule type" value="Genomic_DNA"/>
</dbReference>
<dbReference type="InterPro" id="IPR039751">
    <property type="entry name" value="HERPUD1/2"/>
</dbReference>
<feature type="region of interest" description="Disordered" evidence="6">
    <location>
        <begin position="676"/>
        <end position="705"/>
    </location>
</feature>
<reference evidence="9" key="1">
    <citation type="journal article" date="2020" name="Stud. Mycol.">
        <title>101 Dothideomycetes genomes: a test case for predicting lifestyles and emergence of pathogens.</title>
        <authorList>
            <person name="Haridas S."/>
            <person name="Albert R."/>
            <person name="Binder M."/>
            <person name="Bloem J."/>
            <person name="Labutti K."/>
            <person name="Salamov A."/>
            <person name="Andreopoulos B."/>
            <person name="Baker S."/>
            <person name="Barry K."/>
            <person name="Bills G."/>
            <person name="Bluhm B."/>
            <person name="Cannon C."/>
            <person name="Castanera R."/>
            <person name="Culley D."/>
            <person name="Daum C."/>
            <person name="Ezra D."/>
            <person name="Gonzalez J."/>
            <person name="Henrissat B."/>
            <person name="Kuo A."/>
            <person name="Liang C."/>
            <person name="Lipzen A."/>
            <person name="Lutzoni F."/>
            <person name="Magnuson J."/>
            <person name="Mondo S."/>
            <person name="Nolan M."/>
            <person name="Ohm R."/>
            <person name="Pangilinan J."/>
            <person name="Park H.-J."/>
            <person name="Ramirez L."/>
            <person name="Alfaro M."/>
            <person name="Sun H."/>
            <person name="Tritt A."/>
            <person name="Yoshinaga Y."/>
            <person name="Zwiers L.-H."/>
            <person name="Turgeon B."/>
            <person name="Goodwin S."/>
            <person name="Spatafora J."/>
            <person name="Crous P."/>
            <person name="Grigoriev I."/>
        </authorList>
    </citation>
    <scope>NUCLEOTIDE SEQUENCE</scope>
    <source>
        <strain evidence="9">CBS 101060</strain>
    </source>
</reference>
<feature type="compositionally biased region" description="Polar residues" evidence="6">
    <location>
        <begin position="391"/>
        <end position="410"/>
    </location>
</feature>
<evidence type="ECO:0000256" key="6">
    <source>
        <dbReference type="SAM" id="MobiDB-lite"/>
    </source>
</evidence>
<evidence type="ECO:0000313" key="10">
    <source>
        <dbReference type="Proteomes" id="UP000799429"/>
    </source>
</evidence>
<comment type="subcellular location">
    <subcellularLocation>
        <location evidence="1">Membrane</location>
    </subcellularLocation>
</comment>
<dbReference type="InterPro" id="IPR000626">
    <property type="entry name" value="Ubiquitin-like_dom"/>
</dbReference>
<feature type="region of interest" description="Disordered" evidence="6">
    <location>
        <begin position="495"/>
        <end position="522"/>
    </location>
</feature>
<dbReference type="InterPro" id="IPR029071">
    <property type="entry name" value="Ubiquitin-like_domsf"/>
</dbReference>
<evidence type="ECO:0000256" key="1">
    <source>
        <dbReference type="ARBA" id="ARBA00004370"/>
    </source>
</evidence>
<dbReference type="Gene3D" id="3.10.20.90">
    <property type="entry name" value="Phosphatidylinositol 3-kinase Catalytic Subunit, Chain A, domain 1"/>
    <property type="match status" value="1"/>
</dbReference>
<evidence type="ECO:0000256" key="4">
    <source>
        <dbReference type="ARBA" id="ARBA00023136"/>
    </source>
</evidence>
<evidence type="ECO:0000256" key="5">
    <source>
        <dbReference type="SAM" id="Coils"/>
    </source>
</evidence>
<keyword evidence="4 7" id="KW-0472">Membrane</keyword>
<evidence type="ECO:0000259" key="8">
    <source>
        <dbReference type="PROSITE" id="PS50053"/>
    </source>
</evidence>
<dbReference type="GO" id="GO:0016020">
    <property type="term" value="C:membrane"/>
    <property type="evidence" value="ECO:0007669"/>
    <property type="project" value="UniProtKB-SubCell"/>
</dbReference>
<feature type="region of interest" description="Disordered" evidence="6">
    <location>
        <begin position="266"/>
        <end position="286"/>
    </location>
</feature>
<feature type="region of interest" description="Disordered" evidence="6">
    <location>
        <begin position="309"/>
        <end position="332"/>
    </location>
</feature>
<dbReference type="PANTHER" id="PTHR12943:SF27">
    <property type="entry name" value="HOMOCYSTEINE-INDUCED ENDOPLASMIC RETICULUM PROTEIN, ISOFORM A"/>
    <property type="match status" value="1"/>
</dbReference>
<dbReference type="OrthoDB" id="21589at2759"/>
<dbReference type="Pfam" id="PF00240">
    <property type="entry name" value="ubiquitin"/>
    <property type="match status" value="1"/>
</dbReference>
<feature type="coiled-coil region" evidence="5">
    <location>
        <begin position="418"/>
        <end position="445"/>
    </location>
</feature>
<sequence>MSSSDDESVDSEQPLINLKVLSPSTEVSGDLIFPSISPKMTVGELKVKIRDAVPTHPSIDRQRLIYRGRVMADNDATMEGVFGTEALKQSDSHTLHLVLRELVTAPRAPAVVARPQSQPQLPPRVHNHNAPTTQSVPQAQLVIGPFQLPQLPGNLGPNIADTINRQVQQQIHQQLSQQINQQLAAFRAQQAATGRNQANTTTPQAGPTAETVGNGQTENNQPRDQFHQVIAQQQQRAATGMQGVGANMIRSHMQGTNEEGNPELQLAAQRSQSQPPPDRHTRTPSVTRTITRATIGPHEASWTITVNNTITGGSTPAHAPGAPTQSHGPPNFPPLPPNFPPLPPNFPPLPPMLGNNGTNIGFRPSSNIARVTRDLERELADIQALARSLNQGNTAGTQGSGAQSEQSVATDGQAGPRLDTLQNVAQNALRQINQFQNELTTMNLQQARAQQSLNSLTSVNDRLRYQANDILRNINEARASLPQSERPIFERPHPIEHSANGIQNQTRPLAGSTSAAGNPAPHVVSASTQTQVYLLSSPAGPYALLVSPSGTYRTNVQPNGAFNHVLPPNVQGNLPPLINLAQNANPPLAADNGALDPPEFRINIRAAIGPLLAHFWLLVRIFGFIYVFSGGSRWQFLVLGLIGSILFLVQVGLFRDRFQAIRRHFDTLLPQALPPANRPVPVNQQPANPDVTGRVAQSVPTPEDTAQRLIRERETRNRNSLYERLRAVERSTALFLASLWPGLGERFVNAEREAETARAAAEAAAREAAEAERSKAAETRDEEKPEGSGSTEESKAGESSNEVAQHHTDNSSGQQ</sequence>
<protein>
    <recommendedName>
        <fullName evidence="8">Ubiquitin-like domain-containing protein</fullName>
    </recommendedName>
</protein>
<comment type="caution">
    <text evidence="9">The sequence shown here is derived from an EMBL/GenBank/DDBJ whole genome shotgun (WGS) entry which is preliminary data.</text>
</comment>
<evidence type="ECO:0000256" key="2">
    <source>
        <dbReference type="ARBA" id="ARBA00022692"/>
    </source>
</evidence>
<feature type="compositionally biased region" description="Basic and acidic residues" evidence="6">
    <location>
        <begin position="764"/>
        <end position="796"/>
    </location>
</feature>
<evidence type="ECO:0000256" key="7">
    <source>
        <dbReference type="SAM" id="Phobius"/>
    </source>
</evidence>
<gene>
    <name evidence="9" type="ORF">M501DRAFT_994651</name>
</gene>
<feature type="region of interest" description="Disordered" evidence="6">
    <location>
        <begin position="391"/>
        <end position="415"/>
    </location>
</feature>
<keyword evidence="5" id="KW-0175">Coiled coil</keyword>
<keyword evidence="3 7" id="KW-1133">Transmembrane helix</keyword>
<feature type="transmembrane region" description="Helical" evidence="7">
    <location>
        <begin position="634"/>
        <end position="654"/>
    </location>
</feature>
<dbReference type="Proteomes" id="UP000799429">
    <property type="component" value="Unassembled WGS sequence"/>
</dbReference>
<keyword evidence="2 7" id="KW-0812">Transmembrane</keyword>
<accession>A0A9P4SIM9</accession>
<evidence type="ECO:0000256" key="3">
    <source>
        <dbReference type="ARBA" id="ARBA00022989"/>
    </source>
</evidence>
<dbReference type="GO" id="GO:0030968">
    <property type="term" value="P:endoplasmic reticulum unfolded protein response"/>
    <property type="evidence" value="ECO:0007669"/>
    <property type="project" value="TreeGrafter"/>
</dbReference>
<feature type="compositionally biased region" description="Polar residues" evidence="6">
    <location>
        <begin position="500"/>
        <end position="516"/>
    </location>
</feature>
<dbReference type="PROSITE" id="PS50053">
    <property type="entry name" value="UBIQUITIN_2"/>
    <property type="match status" value="1"/>
</dbReference>
<feature type="transmembrane region" description="Helical" evidence="7">
    <location>
        <begin position="611"/>
        <end position="628"/>
    </location>
</feature>
<keyword evidence="10" id="KW-1185">Reference proteome</keyword>
<dbReference type="SUPFAM" id="SSF54236">
    <property type="entry name" value="Ubiquitin-like"/>
    <property type="match status" value="1"/>
</dbReference>
<dbReference type="SMART" id="SM00213">
    <property type="entry name" value="UBQ"/>
    <property type="match status" value="1"/>
</dbReference>
<organism evidence="9 10">
    <name type="scientific">Patellaria atrata CBS 101060</name>
    <dbReference type="NCBI Taxonomy" id="1346257"/>
    <lineage>
        <taxon>Eukaryota</taxon>
        <taxon>Fungi</taxon>
        <taxon>Dikarya</taxon>
        <taxon>Ascomycota</taxon>
        <taxon>Pezizomycotina</taxon>
        <taxon>Dothideomycetes</taxon>
        <taxon>Dothideomycetes incertae sedis</taxon>
        <taxon>Patellariales</taxon>
        <taxon>Patellariaceae</taxon>
        <taxon>Patellaria</taxon>
    </lineage>
</organism>
<name>A0A9P4SIM9_9PEZI</name>
<feature type="region of interest" description="Disordered" evidence="6">
    <location>
        <begin position="758"/>
        <end position="815"/>
    </location>
</feature>
<dbReference type="PANTHER" id="PTHR12943">
    <property type="entry name" value="HOMOCYSTEINE-RESPONSIVE ENDOPLASMIC RETICULUM-RESIDENT UNIQUITIN-LIKE DOMAIN HERPUD PROTEIN FAMILY MEMBER"/>
    <property type="match status" value="1"/>
</dbReference>
<dbReference type="AlphaFoldDB" id="A0A9P4SIM9"/>
<feature type="domain" description="Ubiquitin-like" evidence="8">
    <location>
        <begin position="16"/>
        <end position="101"/>
    </location>
</feature>